<comment type="similarity">
    <text evidence="3">Belongs to the RimP family.</text>
</comment>
<dbReference type="Pfam" id="PF02576">
    <property type="entry name" value="RimP_N"/>
    <property type="match status" value="1"/>
</dbReference>
<dbReference type="GO" id="GO:0006412">
    <property type="term" value="P:translation"/>
    <property type="evidence" value="ECO:0007669"/>
    <property type="project" value="TreeGrafter"/>
</dbReference>
<keyword evidence="6" id="KW-1185">Reference proteome</keyword>
<dbReference type="GO" id="GO:0000028">
    <property type="term" value="P:ribosomal small subunit assembly"/>
    <property type="evidence" value="ECO:0007669"/>
    <property type="project" value="TreeGrafter"/>
</dbReference>
<gene>
    <name evidence="3" type="primary">rimP</name>
    <name evidence="5" type="ORF">FB556_1624</name>
</gene>
<accession>A0A543AKC3</accession>
<comment type="function">
    <text evidence="3">Required for maturation of 30S ribosomal subunits.</text>
</comment>
<dbReference type="AlphaFoldDB" id="A0A543AKC3"/>
<dbReference type="InterPro" id="IPR003728">
    <property type="entry name" value="Ribosome_maturation_RimP"/>
</dbReference>
<dbReference type="SUPFAM" id="SSF75420">
    <property type="entry name" value="YhbC-like, N-terminal domain"/>
    <property type="match status" value="1"/>
</dbReference>
<dbReference type="RefSeq" id="WP_170200413.1">
    <property type="nucleotide sequence ID" value="NZ_BAABAN010000005.1"/>
</dbReference>
<evidence type="ECO:0000256" key="3">
    <source>
        <dbReference type="HAMAP-Rule" id="MF_01077"/>
    </source>
</evidence>
<dbReference type="GO" id="GO:0005829">
    <property type="term" value="C:cytosol"/>
    <property type="evidence" value="ECO:0007669"/>
    <property type="project" value="TreeGrafter"/>
</dbReference>
<name>A0A543AKC3_9MICC</name>
<dbReference type="EMBL" id="VFOU01000002">
    <property type="protein sequence ID" value="TQL72951.1"/>
    <property type="molecule type" value="Genomic_DNA"/>
</dbReference>
<organism evidence="5 6">
    <name type="scientific">Enteractinococcus coprophilus</name>
    <dbReference type="NCBI Taxonomy" id="1027633"/>
    <lineage>
        <taxon>Bacteria</taxon>
        <taxon>Bacillati</taxon>
        <taxon>Actinomycetota</taxon>
        <taxon>Actinomycetes</taxon>
        <taxon>Micrococcales</taxon>
        <taxon>Micrococcaceae</taxon>
    </lineage>
</organism>
<dbReference type="PANTHER" id="PTHR33867:SF1">
    <property type="entry name" value="RIBOSOME MATURATION FACTOR RIMP"/>
    <property type="match status" value="1"/>
</dbReference>
<keyword evidence="2 3" id="KW-0690">Ribosome biogenesis</keyword>
<dbReference type="InterPro" id="IPR028989">
    <property type="entry name" value="RimP_N"/>
</dbReference>
<proteinExistence type="inferred from homology"/>
<reference evidence="5 6" key="1">
    <citation type="submission" date="2019-06" db="EMBL/GenBank/DDBJ databases">
        <title>Sequencing the genomes of 1000 actinobacteria strains.</title>
        <authorList>
            <person name="Klenk H.-P."/>
        </authorList>
    </citation>
    <scope>NUCLEOTIDE SEQUENCE [LARGE SCALE GENOMIC DNA]</scope>
    <source>
        <strain evidence="5 6">DSM 24083</strain>
    </source>
</reference>
<comment type="subcellular location">
    <subcellularLocation>
        <location evidence="3">Cytoplasm</location>
    </subcellularLocation>
</comment>
<dbReference type="Gene3D" id="3.30.300.70">
    <property type="entry name" value="RimP-like superfamily, N-terminal"/>
    <property type="match status" value="1"/>
</dbReference>
<comment type="caution">
    <text evidence="5">The sequence shown here is derived from an EMBL/GenBank/DDBJ whole genome shotgun (WGS) entry which is preliminary data.</text>
</comment>
<protein>
    <recommendedName>
        <fullName evidence="3">Ribosome maturation factor RimP</fullName>
    </recommendedName>
</protein>
<dbReference type="HAMAP" id="MF_01077">
    <property type="entry name" value="RimP"/>
    <property type="match status" value="1"/>
</dbReference>
<evidence type="ECO:0000256" key="1">
    <source>
        <dbReference type="ARBA" id="ARBA00022490"/>
    </source>
</evidence>
<evidence type="ECO:0000259" key="4">
    <source>
        <dbReference type="Pfam" id="PF02576"/>
    </source>
</evidence>
<sequence>MVNRRSFAKTFHDSSPAVSEMDPIERSELQGVIAAVVEGQGLWCEEVVVGGSPGDRVLSVVIDRIDEENGVSLDTIATITQEVSGALDAQGDLIPELGADPYTLEVSTPGTDRPLVRKHHWEKNLGRIVSVTIDDAEPTEAKIHSVDADGVSLVLITPGAKKGMPAKYAPPVHYDFARLTNAVVQVQLK</sequence>
<evidence type="ECO:0000256" key="2">
    <source>
        <dbReference type="ARBA" id="ARBA00022517"/>
    </source>
</evidence>
<dbReference type="Proteomes" id="UP000319746">
    <property type="component" value="Unassembled WGS sequence"/>
</dbReference>
<evidence type="ECO:0000313" key="5">
    <source>
        <dbReference type="EMBL" id="TQL72951.1"/>
    </source>
</evidence>
<dbReference type="InterPro" id="IPR035956">
    <property type="entry name" value="RimP_N_sf"/>
</dbReference>
<dbReference type="PANTHER" id="PTHR33867">
    <property type="entry name" value="RIBOSOME MATURATION FACTOR RIMP"/>
    <property type="match status" value="1"/>
</dbReference>
<feature type="domain" description="Ribosome maturation factor RimP N-terminal" evidence="4">
    <location>
        <begin position="33"/>
        <end position="112"/>
    </location>
</feature>
<keyword evidence="1 3" id="KW-0963">Cytoplasm</keyword>
<evidence type="ECO:0000313" key="6">
    <source>
        <dbReference type="Proteomes" id="UP000319746"/>
    </source>
</evidence>